<evidence type="ECO:0000313" key="2">
    <source>
        <dbReference type="EMBL" id="CAD2218279.1"/>
    </source>
</evidence>
<dbReference type="VEuPathDB" id="TriTrypDB:ADEAN_000576700"/>
<dbReference type="EMBL" id="LR877154">
    <property type="protein sequence ID" value="CAD2218279.1"/>
    <property type="molecule type" value="Genomic_DNA"/>
</dbReference>
<protein>
    <submittedName>
        <fullName evidence="2">Uncharacterized protein</fullName>
    </submittedName>
</protein>
<dbReference type="Proteomes" id="UP000515908">
    <property type="component" value="Chromosome 10"/>
</dbReference>
<reference evidence="2 3" key="1">
    <citation type="submission" date="2020-08" db="EMBL/GenBank/DDBJ databases">
        <authorList>
            <person name="Newling K."/>
            <person name="Davey J."/>
            <person name="Forrester S."/>
        </authorList>
    </citation>
    <scope>NUCLEOTIDE SEQUENCE [LARGE SCALE GENOMIC DNA]</scope>
    <source>
        <strain evidence="3">Crithidia deanei Carvalho (ATCC PRA-265)</strain>
    </source>
</reference>
<feature type="signal peptide" evidence="1">
    <location>
        <begin position="1"/>
        <end position="18"/>
    </location>
</feature>
<keyword evidence="1" id="KW-0732">Signal</keyword>
<keyword evidence="3" id="KW-1185">Reference proteome</keyword>
<dbReference type="AlphaFoldDB" id="A0A7G2CFG8"/>
<organism evidence="2 3">
    <name type="scientific">Angomonas deanei</name>
    <dbReference type="NCBI Taxonomy" id="59799"/>
    <lineage>
        <taxon>Eukaryota</taxon>
        <taxon>Discoba</taxon>
        <taxon>Euglenozoa</taxon>
        <taxon>Kinetoplastea</taxon>
        <taxon>Metakinetoplastina</taxon>
        <taxon>Trypanosomatida</taxon>
        <taxon>Trypanosomatidae</taxon>
        <taxon>Strigomonadinae</taxon>
        <taxon>Angomonas</taxon>
    </lineage>
</organism>
<gene>
    <name evidence="2" type="ORF">ADEAN_000576700</name>
</gene>
<evidence type="ECO:0000256" key="1">
    <source>
        <dbReference type="SAM" id="SignalP"/>
    </source>
</evidence>
<feature type="chain" id="PRO_5028905532" evidence="1">
    <location>
        <begin position="19"/>
        <end position="474"/>
    </location>
</feature>
<name>A0A7G2CFG8_9TRYP</name>
<sequence length="474" mass="52435">MSYFGFLFLFLHITFVTGGTPSYVHQLTESVLPPLWTVPGIPYTTVKPSSGASPVCVFTSPSDVPLPYTFNDFGDDFGVVYGRFTDTDSFSRFGQLDVVANCYINTDKACVGKFYSTAEDCAQGALESLSLNATADLHAGPSSFVFLAFISQHLGNRGFLRSALASATDILMEIGFMKSELLTGLPKLTLEDEKEGLQRAVAQNFKHYLETEYFTVLDQKWDLLIEYVDTALRPGAGDYTPDQCTITGLLEVIRERKAPPPATEVFASVLDTVRDFVQMPLDENTLSEAYLTQTLAPQTYCAVLSFVVTSLWSMDRDILLLQSFSTSDAKLLEVIESVDQTVVADRLSDLETRIQSEFSSVVADPSTAPSVVFKKCVYSFFTSASALTEVSPTKCLRRLYVSAKDVEWDFSSGGTLVTQSDDIERYFFDFDEVNFSLLQTAGSTLEQQEQIYYPKVDPCLPFQADGNYCSAGRT</sequence>
<proteinExistence type="predicted"/>
<accession>A0A7G2CFG8</accession>
<evidence type="ECO:0000313" key="3">
    <source>
        <dbReference type="Proteomes" id="UP000515908"/>
    </source>
</evidence>